<comment type="caution">
    <text evidence="2">The sequence shown here is derived from an EMBL/GenBank/DDBJ whole genome shotgun (WGS) entry which is preliminary data.</text>
</comment>
<evidence type="ECO:0000256" key="1">
    <source>
        <dbReference type="SAM" id="MobiDB-lite"/>
    </source>
</evidence>
<evidence type="ECO:0008006" key="4">
    <source>
        <dbReference type="Google" id="ProtNLM"/>
    </source>
</evidence>
<name>A0A1F6D4D6_HANXR</name>
<sequence>MAAEHFFRRWSKPANTPATDAAAPPAAVIPSAEVKTGSKLLPSMADVAGLTPESDYSGFLATGVDEAVKRSALKKLFTDPHFNIMDGLDIYVGDYSQPDPMPAGMLAALNHAQALLNPLEQFESALPVAVQPAPDQSSPVQVADAATFSGAPSDQSADEQEPTAAASDGGETSPEITKDRA</sequence>
<feature type="region of interest" description="Disordered" evidence="1">
    <location>
        <begin position="130"/>
        <end position="181"/>
    </location>
</feature>
<reference evidence="2 3" key="1">
    <citation type="journal article" date="2016" name="Nat. Commun.">
        <title>Thousands of microbial genomes shed light on interconnected biogeochemical processes in an aquifer system.</title>
        <authorList>
            <person name="Anantharaman K."/>
            <person name="Brown C.T."/>
            <person name="Hug L.A."/>
            <person name="Sharon I."/>
            <person name="Castelle C.J."/>
            <person name="Probst A.J."/>
            <person name="Thomas B.C."/>
            <person name="Singh A."/>
            <person name="Wilkins M.J."/>
            <person name="Karaoz U."/>
            <person name="Brodie E.L."/>
            <person name="Williams K.H."/>
            <person name="Hubbard S.S."/>
            <person name="Banfield J.F."/>
        </authorList>
    </citation>
    <scope>NUCLEOTIDE SEQUENCE [LARGE SCALE GENOMIC DNA]</scope>
    <source>
        <strain evidence="3">RIFCSPLOWO2_12_FULL_64_10</strain>
    </source>
</reference>
<dbReference type="InterPro" id="IPR021735">
    <property type="entry name" value="DUF3306"/>
</dbReference>
<accession>A0A1F6D4D6</accession>
<proteinExistence type="predicted"/>
<dbReference type="Pfam" id="PF11748">
    <property type="entry name" value="DUF3306"/>
    <property type="match status" value="1"/>
</dbReference>
<dbReference type="EMBL" id="MFKF01000043">
    <property type="protein sequence ID" value="OGG56190.1"/>
    <property type="molecule type" value="Genomic_DNA"/>
</dbReference>
<gene>
    <name evidence="2" type="ORF">A3F84_06630</name>
</gene>
<dbReference type="AlphaFoldDB" id="A0A1F6D4D6"/>
<evidence type="ECO:0000313" key="3">
    <source>
        <dbReference type="Proteomes" id="UP000178606"/>
    </source>
</evidence>
<organism evidence="2 3">
    <name type="scientific">Handelsmanbacteria sp. (strain RIFCSPLOWO2_12_FULL_64_10)</name>
    <dbReference type="NCBI Taxonomy" id="1817868"/>
    <lineage>
        <taxon>Bacteria</taxon>
        <taxon>Candidatus Handelsmaniibacteriota</taxon>
    </lineage>
</organism>
<protein>
    <recommendedName>
        <fullName evidence="4">DUF3306 domain-containing protein</fullName>
    </recommendedName>
</protein>
<dbReference type="Proteomes" id="UP000178606">
    <property type="component" value="Unassembled WGS sequence"/>
</dbReference>
<evidence type="ECO:0000313" key="2">
    <source>
        <dbReference type="EMBL" id="OGG56190.1"/>
    </source>
</evidence>